<protein>
    <submittedName>
        <fullName evidence="1">Uncharacterized protein</fullName>
    </submittedName>
</protein>
<dbReference type="AlphaFoldDB" id="A0AAW0ABP9"/>
<sequence length="122" mass="13199">MRHVLRARVGSGESFGGVLQSAQSRVKGGGVHVQASLHLAKMYGGVEAIPLIQKVEGEGEDGVVVVGGKAEREEEGWREASKIIAFLTKRGAKIPLCRLRGSGLRCRVVRLVWDRVSFFVSS</sequence>
<reference evidence="1 2" key="1">
    <citation type="journal article" date="2024" name="J Genomics">
        <title>Draft genome sequencing and assembly of Favolaschia claudopus CIRM-BRFM 2984 isolated from oak limbs.</title>
        <authorList>
            <person name="Navarro D."/>
            <person name="Drula E."/>
            <person name="Chaduli D."/>
            <person name="Cazenave R."/>
            <person name="Ahrendt S."/>
            <person name="Wang J."/>
            <person name="Lipzen A."/>
            <person name="Daum C."/>
            <person name="Barry K."/>
            <person name="Grigoriev I.V."/>
            <person name="Favel A."/>
            <person name="Rosso M.N."/>
            <person name="Martin F."/>
        </authorList>
    </citation>
    <scope>NUCLEOTIDE SEQUENCE [LARGE SCALE GENOMIC DNA]</scope>
    <source>
        <strain evidence="1 2">CIRM-BRFM 2984</strain>
    </source>
</reference>
<organism evidence="1 2">
    <name type="scientific">Favolaschia claudopus</name>
    <dbReference type="NCBI Taxonomy" id="2862362"/>
    <lineage>
        <taxon>Eukaryota</taxon>
        <taxon>Fungi</taxon>
        <taxon>Dikarya</taxon>
        <taxon>Basidiomycota</taxon>
        <taxon>Agaricomycotina</taxon>
        <taxon>Agaricomycetes</taxon>
        <taxon>Agaricomycetidae</taxon>
        <taxon>Agaricales</taxon>
        <taxon>Marasmiineae</taxon>
        <taxon>Mycenaceae</taxon>
        <taxon>Favolaschia</taxon>
    </lineage>
</organism>
<evidence type="ECO:0000313" key="1">
    <source>
        <dbReference type="EMBL" id="KAK7006048.1"/>
    </source>
</evidence>
<keyword evidence="2" id="KW-1185">Reference proteome</keyword>
<dbReference type="Proteomes" id="UP001362999">
    <property type="component" value="Unassembled WGS sequence"/>
</dbReference>
<proteinExistence type="predicted"/>
<name>A0AAW0ABP9_9AGAR</name>
<evidence type="ECO:0000313" key="2">
    <source>
        <dbReference type="Proteomes" id="UP001362999"/>
    </source>
</evidence>
<comment type="caution">
    <text evidence="1">The sequence shown here is derived from an EMBL/GenBank/DDBJ whole genome shotgun (WGS) entry which is preliminary data.</text>
</comment>
<dbReference type="EMBL" id="JAWWNJ010000077">
    <property type="protein sequence ID" value="KAK7006048.1"/>
    <property type="molecule type" value="Genomic_DNA"/>
</dbReference>
<gene>
    <name evidence="1" type="ORF">R3P38DRAFT_1728169</name>
</gene>
<accession>A0AAW0ABP9</accession>